<dbReference type="EMBL" id="MSDF01000024">
    <property type="protein sequence ID" value="OPA91649.1"/>
    <property type="molecule type" value="Genomic_DNA"/>
</dbReference>
<dbReference type="Proteomes" id="UP000190965">
    <property type="component" value="Unassembled WGS sequence"/>
</dbReference>
<evidence type="ECO:0000313" key="2">
    <source>
        <dbReference type="EMBL" id="OPA91649.1"/>
    </source>
</evidence>
<keyword evidence="2" id="KW-0378">Hydrolase</keyword>
<dbReference type="PANTHER" id="PTHR43283:SF7">
    <property type="entry name" value="BETA-LACTAMASE-RELATED DOMAIN-CONTAINING PROTEIN"/>
    <property type="match status" value="1"/>
</dbReference>
<proteinExistence type="predicted"/>
<evidence type="ECO:0000313" key="3">
    <source>
        <dbReference type="Proteomes" id="UP000190965"/>
    </source>
</evidence>
<dbReference type="PANTHER" id="PTHR43283">
    <property type="entry name" value="BETA-LACTAMASE-RELATED"/>
    <property type="match status" value="1"/>
</dbReference>
<dbReference type="InterPro" id="IPR050789">
    <property type="entry name" value="Diverse_Enzym_Activities"/>
</dbReference>
<protein>
    <submittedName>
        <fullName evidence="2">Hydrolase</fullName>
    </submittedName>
</protein>
<dbReference type="GO" id="GO:0016787">
    <property type="term" value="F:hydrolase activity"/>
    <property type="evidence" value="ECO:0007669"/>
    <property type="project" value="UniProtKB-KW"/>
</dbReference>
<dbReference type="AlphaFoldDB" id="A0A1T2YID1"/>
<dbReference type="RefSeq" id="WP_078741216.1">
    <property type="nucleotide sequence ID" value="NZ_MSDF01000024.1"/>
</dbReference>
<reference evidence="2 3" key="1">
    <citation type="submission" date="2016-12" db="EMBL/GenBank/DDBJ databases">
        <title>Draft genome sequences of seven strains of Pseudomonas fluorescens that produce 4-formylaminooxyvinylglycine.</title>
        <authorList>
            <person name="Okrent R.A."/>
            <person name="Manning V.A."/>
            <person name="Trippe K.M."/>
        </authorList>
    </citation>
    <scope>NUCLEOTIDE SEQUENCE [LARGE SCALE GENOMIC DNA]</scope>
    <source>
        <strain evidence="2 3">P5A</strain>
    </source>
</reference>
<name>A0A1T2YID1_PSEFL</name>
<comment type="caution">
    <text evidence="2">The sequence shown here is derived from an EMBL/GenBank/DDBJ whole genome shotgun (WGS) entry which is preliminary data.</text>
</comment>
<feature type="domain" description="Beta-lactamase-related" evidence="1">
    <location>
        <begin position="107"/>
        <end position="392"/>
    </location>
</feature>
<dbReference type="InterPro" id="IPR001466">
    <property type="entry name" value="Beta-lactam-related"/>
</dbReference>
<accession>A0A1T2YID1</accession>
<evidence type="ECO:0000259" key="1">
    <source>
        <dbReference type="Pfam" id="PF00144"/>
    </source>
</evidence>
<dbReference type="OrthoDB" id="9814204at2"/>
<dbReference type="Gene3D" id="3.40.710.10">
    <property type="entry name" value="DD-peptidase/beta-lactamase superfamily"/>
    <property type="match status" value="1"/>
</dbReference>
<organism evidence="2 3">
    <name type="scientific">Pseudomonas fluorescens</name>
    <dbReference type="NCBI Taxonomy" id="294"/>
    <lineage>
        <taxon>Bacteria</taxon>
        <taxon>Pseudomonadati</taxon>
        <taxon>Pseudomonadota</taxon>
        <taxon>Gammaproteobacteria</taxon>
        <taxon>Pseudomonadales</taxon>
        <taxon>Pseudomonadaceae</taxon>
        <taxon>Pseudomonas</taxon>
    </lineage>
</organism>
<sequence length="415" mass="45839">MSHSFQRAMALAYAERQDRQPTPPLMTGLPPVAAQQVKAADILLAPYNRWSFQHLSQLCPTLVVAAGNGQSSALGEGAIDLDDFTFPSLSGLSISLAEHLDATFTDGFLVLKNGRTLYERYFNHQQPDTRHIMFSVTKSVTGALAEQLIEEGVLDPDALARHYVPEFQGTAFEDATVRQVMDMAISIQYVEHYEDPHSPTSHLHYTVGLTPTPPGIEPFASLYDWLLAFKPKGEHGGFFRYVTATTEAMGWIMERASGKPGHQLFSELWRQLGCERDGFMLADPSGHGVVGFGFNATLRDMGRFGLMLLNHGQFNGRQVLPAEAVKRIARGNDPAVFATNAEFAEWAPGASYKSQWYVFNDTAIMAVGIHGQWVYVDFKADVVIIKQSSSPQAETILDTDTVHLLRTLAESLTDV</sequence>
<dbReference type="Pfam" id="PF00144">
    <property type="entry name" value="Beta-lactamase"/>
    <property type="match status" value="1"/>
</dbReference>
<dbReference type="SUPFAM" id="SSF56601">
    <property type="entry name" value="beta-lactamase/transpeptidase-like"/>
    <property type="match status" value="1"/>
</dbReference>
<dbReference type="Gene3D" id="1.20.58.710">
    <property type="match status" value="1"/>
</dbReference>
<dbReference type="InterPro" id="IPR012338">
    <property type="entry name" value="Beta-lactam/transpept-like"/>
</dbReference>
<gene>
    <name evidence="2" type="ORF">BFW87_18655</name>
</gene>